<sequence>MSTNASQATSTSTTNATATTDTTSTALPQRLQPQGPIATADVTAPEEASTPDTPPLSPYTLNRQRLHNLTMPPVPNFTIPDSPPPPSSPDSLAALAATTKKFNRFLDLKRSGTAHFNARLHSTPSLRNPSLLLKLMEFASISSEDNYRTALSVEAGGVPVRWPEECYVENLVKENERREKKRVKERERVEFVPAADTTSKSGGSSRNGTPNVGEGQKKKKSGRFDKK</sequence>
<evidence type="ECO:0000313" key="1">
    <source>
        <dbReference type="EMBL" id="KAK3718298.1"/>
    </source>
</evidence>
<organism evidence="1 2">
    <name type="scientific">Vermiconidia calcicola</name>
    <dbReference type="NCBI Taxonomy" id="1690605"/>
    <lineage>
        <taxon>Eukaryota</taxon>
        <taxon>Fungi</taxon>
        <taxon>Dikarya</taxon>
        <taxon>Ascomycota</taxon>
        <taxon>Pezizomycotina</taxon>
        <taxon>Dothideomycetes</taxon>
        <taxon>Dothideomycetidae</taxon>
        <taxon>Mycosphaerellales</taxon>
        <taxon>Extremaceae</taxon>
        <taxon>Vermiconidia</taxon>
    </lineage>
</organism>
<dbReference type="EMBL" id="JAUTXU010000032">
    <property type="protein sequence ID" value="KAK3718298.1"/>
    <property type="molecule type" value="Genomic_DNA"/>
</dbReference>
<proteinExistence type="predicted"/>
<comment type="caution">
    <text evidence="1">The sequence shown here is derived from an EMBL/GenBank/DDBJ whole genome shotgun (WGS) entry which is preliminary data.</text>
</comment>
<keyword evidence="2" id="KW-1185">Reference proteome</keyword>
<gene>
    <name evidence="1" type="ORF">LTR37_005111</name>
</gene>
<evidence type="ECO:0000313" key="2">
    <source>
        <dbReference type="Proteomes" id="UP001281147"/>
    </source>
</evidence>
<protein>
    <submittedName>
        <fullName evidence="1">Uncharacterized protein</fullName>
    </submittedName>
</protein>
<reference evidence="1" key="1">
    <citation type="submission" date="2023-07" db="EMBL/GenBank/DDBJ databases">
        <title>Black Yeasts Isolated from many extreme environments.</title>
        <authorList>
            <person name="Coleine C."/>
            <person name="Stajich J.E."/>
            <person name="Selbmann L."/>
        </authorList>
    </citation>
    <scope>NUCLEOTIDE SEQUENCE</scope>
    <source>
        <strain evidence="1">CCFEE 5714</strain>
    </source>
</reference>
<accession>A0ACC3NK45</accession>
<dbReference type="Proteomes" id="UP001281147">
    <property type="component" value="Unassembled WGS sequence"/>
</dbReference>
<name>A0ACC3NK45_9PEZI</name>